<evidence type="ECO:0000256" key="1">
    <source>
        <dbReference type="SAM" id="MobiDB-lite"/>
    </source>
</evidence>
<comment type="caution">
    <text evidence="4">The sequence shown here is derived from an EMBL/GenBank/DDBJ whole genome shotgun (WGS) entry which is preliminary data.</text>
</comment>
<gene>
    <name evidence="4" type="ORF">JOF56_006210</name>
</gene>
<feature type="domain" description="Formyl transferase N-terminal" evidence="2">
    <location>
        <begin position="59"/>
        <end position="175"/>
    </location>
</feature>
<evidence type="ECO:0000313" key="4">
    <source>
        <dbReference type="EMBL" id="MBP2325825.1"/>
    </source>
</evidence>
<keyword evidence="5" id="KW-1185">Reference proteome</keyword>
<dbReference type="InterPro" id="IPR036477">
    <property type="entry name" value="Formyl_transf_N_sf"/>
</dbReference>
<dbReference type="Gene3D" id="3.40.50.12230">
    <property type="match status" value="1"/>
</dbReference>
<feature type="compositionally biased region" description="Basic and acidic residues" evidence="1">
    <location>
        <begin position="366"/>
        <end position="380"/>
    </location>
</feature>
<name>A0ABS4TN41_9PSEU</name>
<dbReference type="InterPro" id="IPR011034">
    <property type="entry name" value="Formyl_transferase-like_C_sf"/>
</dbReference>
<reference evidence="4 5" key="1">
    <citation type="submission" date="2021-03" db="EMBL/GenBank/DDBJ databases">
        <title>Sequencing the genomes of 1000 actinobacteria strains.</title>
        <authorList>
            <person name="Klenk H.-P."/>
        </authorList>
    </citation>
    <scope>NUCLEOTIDE SEQUENCE [LARGE SCALE GENOMIC DNA]</scope>
    <source>
        <strain evidence="4 5">DSM 46670</strain>
    </source>
</reference>
<feature type="region of interest" description="Disordered" evidence="1">
    <location>
        <begin position="182"/>
        <end position="204"/>
    </location>
</feature>
<feature type="region of interest" description="Disordered" evidence="1">
    <location>
        <begin position="354"/>
        <end position="387"/>
    </location>
</feature>
<dbReference type="PANTHER" id="PTHR11138">
    <property type="entry name" value="METHIONYL-TRNA FORMYLTRANSFERASE"/>
    <property type="match status" value="1"/>
</dbReference>
<feature type="region of interest" description="Disordered" evidence="1">
    <location>
        <begin position="301"/>
        <end position="341"/>
    </location>
</feature>
<dbReference type="InterPro" id="IPR002376">
    <property type="entry name" value="Formyl_transf_N"/>
</dbReference>
<feature type="domain" description="Formyl transferase C-terminal" evidence="3">
    <location>
        <begin position="202"/>
        <end position="251"/>
    </location>
</feature>
<dbReference type="Proteomes" id="UP001519332">
    <property type="component" value="Unassembled WGS sequence"/>
</dbReference>
<evidence type="ECO:0000259" key="2">
    <source>
        <dbReference type="Pfam" id="PF00551"/>
    </source>
</evidence>
<dbReference type="RefSeq" id="WP_209642975.1">
    <property type="nucleotide sequence ID" value="NZ_JAGINW010000001.1"/>
</dbReference>
<dbReference type="PANTHER" id="PTHR11138:SF5">
    <property type="entry name" value="METHIONYL-TRNA FORMYLTRANSFERASE, MITOCHONDRIAL"/>
    <property type="match status" value="1"/>
</dbReference>
<dbReference type="SUPFAM" id="SSF53328">
    <property type="entry name" value="Formyltransferase"/>
    <property type="match status" value="1"/>
</dbReference>
<dbReference type="Pfam" id="PF00551">
    <property type="entry name" value="Formyl_trans_N"/>
    <property type="match status" value="1"/>
</dbReference>
<evidence type="ECO:0000313" key="5">
    <source>
        <dbReference type="Proteomes" id="UP001519332"/>
    </source>
</evidence>
<dbReference type="Pfam" id="PF02911">
    <property type="entry name" value="Formyl_trans_C"/>
    <property type="match status" value="1"/>
</dbReference>
<proteinExistence type="predicted"/>
<dbReference type="EMBL" id="JAGINW010000001">
    <property type="protein sequence ID" value="MBP2325825.1"/>
    <property type="molecule type" value="Genomic_DNA"/>
</dbReference>
<dbReference type="InterPro" id="IPR005793">
    <property type="entry name" value="Formyl_trans_C"/>
</dbReference>
<accession>A0ABS4TN41</accession>
<dbReference type="SUPFAM" id="SSF50486">
    <property type="entry name" value="FMT C-terminal domain-like"/>
    <property type="match status" value="1"/>
</dbReference>
<sequence length="447" mass="46524">MPGYVFATGMEFAAPAVDILCAQGDPPALLIGYPPGLAHRSGYAPLAEASARHRIPLLETADINDGQVLAEVQRLNIDLFVIAGWSQLIREPLLSACPLGAIGLHPSRLPHGRGRAPLPWTIIKGLTTSAVSLFFLKPGVDDGDLIDQVEFPITPRDTVAEVYRKVTEINIALLTKHIPATLRGQTTATPQPSGGSTWPKRRPDDGLIDWTQPAPAVYNWIRALGPPYPGAFTTHNGRRLWLHTADLIQGAALDHGLTEHGVANASLSLAAGSSLRSAGSGLPLSADSGLALPAEAGVAEAAGSDGRTSEIDRVAPAPSSSPIRPGARSPTGRAETPKSGQFWPIVHPIVSPLGADRPPAVPGRAFEAEPSHGSPADDGHPLPAGHEAWPGEVLGVVWSTSVGGVLVRCGGGVVIVREVSWEGGPRTDALALLESGELGVGVRLGVS</sequence>
<protein>
    <submittedName>
        <fullName evidence="4">Methionyl-tRNA formyltransferase</fullName>
    </submittedName>
</protein>
<feature type="compositionally biased region" description="Polar residues" evidence="1">
    <location>
        <begin position="183"/>
        <end position="196"/>
    </location>
</feature>
<evidence type="ECO:0000259" key="3">
    <source>
        <dbReference type="Pfam" id="PF02911"/>
    </source>
</evidence>
<organism evidence="4 5">
    <name type="scientific">Kibdelosporangium banguiense</name>
    <dbReference type="NCBI Taxonomy" id="1365924"/>
    <lineage>
        <taxon>Bacteria</taxon>
        <taxon>Bacillati</taxon>
        <taxon>Actinomycetota</taxon>
        <taxon>Actinomycetes</taxon>
        <taxon>Pseudonocardiales</taxon>
        <taxon>Pseudonocardiaceae</taxon>
        <taxon>Kibdelosporangium</taxon>
    </lineage>
</organism>